<reference evidence="1 2" key="1">
    <citation type="submission" date="2019-05" db="EMBL/GenBank/DDBJ databases">
        <title>Another draft genome of Portunus trituberculatus and its Hox gene families provides insights of decapod evolution.</title>
        <authorList>
            <person name="Jeong J.-H."/>
            <person name="Song I."/>
            <person name="Kim S."/>
            <person name="Choi T."/>
            <person name="Kim D."/>
            <person name="Ryu S."/>
            <person name="Kim W."/>
        </authorList>
    </citation>
    <scope>NUCLEOTIDE SEQUENCE [LARGE SCALE GENOMIC DNA]</scope>
    <source>
        <tissue evidence="1">Muscle</tissue>
    </source>
</reference>
<protein>
    <submittedName>
        <fullName evidence="1">Uncharacterized protein</fullName>
    </submittedName>
</protein>
<evidence type="ECO:0000313" key="2">
    <source>
        <dbReference type="Proteomes" id="UP000324222"/>
    </source>
</evidence>
<name>A0A5B7EQK0_PORTR</name>
<evidence type="ECO:0000313" key="1">
    <source>
        <dbReference type="EMBL" id="MPC35537.1"/>
    </source>
</evidence>
<dbReference type="EMBL" id="VSRR010003299">
    <property type="protein sequence ID" value="MPC35537.1"/>
    <property type="molecule type" value="Genomic_DNA"/>
</dbReference>
<comment type="caution">
    <text evidence="1">The sequence shown here is derived from an EMBL/GenBank/DDBJ whole genome shotgun (WGS) entry which is preliminary data.</text>
</comment>
<gene>
    <name evidence="1" type="ORF">E2C01_028962</name>
</gene>
<keyword evidence="2" id="KW-1185">Reference proteome</keyword>
<organism evidence="1 2">
    <name type="scientific">Portunus trituberculatus</name>
    <name type="common">Swimming crab</name>
    <name type="synonym">Neptunus trituberculatus</name>
    <dbReference type="NCBI Taxonomy" id="210409"/>
    <lineage>
        <taxon>Eukaryota</taxon>
        <taxon>Metazoa</taxon>
        <taxon>Ecdysozoa</taxon>
        <taxon>Arthropoda</taxon>
        <taxon>Crustacea</taxon>
        <taxon>Multicrustacea</taxon>
        <taxon>Malacostraca</taxon>
        <taxon>Eumalacostraca</taxon>
        <taxon>Eucarida</taxon>
        <taxon>Decapoda</taxon>
        <taxon>Pleocyemata</taxon>
        <taxon>Brachyura</taxon>
        <taxon>Eubrachyura</taxon>
        <taxon>Portunoidea</taxon>
        <taxon>Portunidae</taxon>
        <taxon>Portuninae</taxon>
        <taxon>Portunus</taxon>
    </lineage>
</organism>
<sequence>MFSLRQRQLENTWTRSYFGYFSGAPSPWLSSTVTRLYMEEEEEEEEEKEEEEEEEA</sequence>
<proteinExistence type="predicted"/>
<accession>A0A5B7EQK0</accession>
<dbReference type="AlphaFoldDB" id="A0A5B7EQK0"/>
<dbReference type="Proteomes" id="UP000324222">
    <property type="component" value="Unassembled WGS sequence"/>
</dbReference>